<evidence type="ECO:0000256" key="1">
    <source>
        <dbReference type="ARBA" id="ARBA00022837"/>
    </source>
</evidence>
<keyword evidence="1" id="KW-0106">Calcium</keyword>
<feature type="domain" description="EF-hand" evidence="3">
    <location>
        <begin position="76"/>
        <end position="111"/>
    </location>
</feature>
<dbReference type="SUPFAM" id="SSF47473">
    <property type="entry name" value="EF-hand"/>
    <property type="match status" value="1"/>
</dbReference>
<evidence type="ECO:0000256" key="2">
    <source>
        <dbReference type="SAM" id="Phobius"/>
    </source>
</evidence>
<dbReference type="STRING" id="296587.C1E9J2"/>
<dbReference type="InterPro" id="IPR011992">
    <property type="entry name" value="EF-hand-dom_pair"/>
</dbReference>
<gene>
    <name evidence="4" type="ORF">MICPUN_59741</name>
</gene>
<keyword evidence="2" id="KW-0812">Transmembrane</keyword>
<dbReference type="InParanoid" id="C1E9J2"/>
<reference evidence="4 5" key="1">
    <citation type="journal article" date="2009" name="Science">
        <title>Green evolution and dynamic adaptations revealed by genomes of the marine picoeukaryotes Micromonas.</title>
        <authorList>
            <person name="Worden A.Z."/>
            <person name="Lee J.H."/>
            <person name="Mock T."/>
            <person name="Rouze P."/>
            <person name="Simmons M.P."/>
            <person name="Aerts A.L."/>
            <person name="Allen A.E."/>
            <person name="Cuvelier M.L."/>
            <person name="Derelle E."/>
            <person name="Everett M.V."/>
            <person name="Foulon E."/>
            <person name="Grimwood J."/>
            <person name="Gundlach H."/>
            <person name="Henrissat B."/>
            <person name="Napoli C."/>
            <person name="McDonald S.M."/>
            <person name="Parker M.S."/>
            <person name="Rombauts S."/>
            <person name="Salamov A."/>
            <person name="Von Dassow P."/>
            <person name="Badger J.H."/>
            <person name="Coutinho P.M."/>
            <person name="Demir E."/>
            <person name="Dubchak I."/>
            <person name="Gentemann C."/>
            <person name="Eikrem W."/>
            <person name="Gready J.E."/>
            <person name="John U."/>
            <person name="Lanier W."/>
            <person name="Lindquist E.A."/>
            <person name="Lucas S."/>
            <person name="Mayer K.F."/>
            <person name="Moreau H."/>
            <person name="Not F."/>
            <person name="Otillar R."/>
            <person name="Panaud O."/>
            <person name="Pangilinan J."/>
            <person name="Paulsen I."/>
            <person name="Piegu B."/>
            <person name="Poliakov A."/>
            <person name="Robbens S."/>
            <person name="Schmutz J."/>
            <person name="Toulza E."/>
            <person name="Wyss T."/>
            <person name="Zelensky A."/>
            <person name="Zhou K."/>
            <person name="Armbrust E.V."/>
            <person name="Bhattacharya D."/>
            <person name="Goodenough U.W."/>
            <person name="Van de Peer Y."/>
            <person name="Grigoriev I.V."/>
        </authorList>
    </citation>
    <scope>NUCLEOTIDE SEQUENCE [LARGE SCALE GENOMIC DNA]</scope>
    <source>
        <strain evidence="5">RCC299 / NOUM17</strain>
    </source>
</reference>
<dbReference type="EMBL" id="CP001328">
    <property type="protein sequence ID" value="ACO64688.1"/>
    <property type="molecule type" value="Genomic_DNA"/>
</dbReference>
<dbReference type="Gene3D" id="1.10.238.10">
    <property type="entry name" value="EF-hand"/>
    <property type="match status" value="1"/>
</dbReference>
<dbReference type="AlphaFoldDB" id="C1E9J2"/>
<dbReference type="InterPro" id="IPR002048">
    <property type="entry name" value="EF_hand_dom"/>
</dbReference>
<dbReference type="PROSITE" id="PS00018">
    <property type="entry name" value="EF_HAND_1"/>
    <property type="match status" value="2"/>
</dbReference>
<dbReference type="InterPro" id="IPR018247">
    <property type="entry name" value="EF_Hand_1_Ca_BS"/>
</dbReference>
<feature type="transmembrane region" description="Helical" evidence="2">
    <location>
        <begin position="121"/>
        <end position="144"/>
    </location>
</feature>
<name>C1E9J2_MICCC</name>
<evidence type="ECO:0000259" key="3">
    <source>
        <dbReference type="PROSITE" id="PS50222"/>
    </source>
</evidence>
<feature type="domain" description="EF-hand" evidence="3">
    <location>
        <begin position="28"/>
        <end position="63"/>
    </location>
</feature>
<organism evidence="4 5">
    <name type="scientific">Micromonas commoda (strain RCC299 / NOUM17 / CCMP2709)</name>
    <name type="common">Picoplanktonic green alga</name>
    <dbReference type="NCBI Taxonomy" id="296587"/>
    <lineage>
        <taxon>Eukaryota</taxon>
        <taxon>Viridiplantae</taxon>
        <taxon>Chlorophyta</taxon>
        <taxon>Mamiellophyceae</taxon>
        <taxon>Mamiellales</taxon>
        <taxon>Mamiellaceae</taxon>
        <taxon>Micromonas</taxon>
    </lineage>
</organism>
<evidence type="ECO:0000313" key="5">
    <source>
        <dbReference type="Proteomes" id="UP000002009"/>
    </source>
</evidence>
<dbReference type="RefSeq" id="XP_002503430.1">
    <property type="nucleotide sequence ID" value="XM_002503384.1"/>
</dbReference>
<sequence length="1045" mass="114872">MFRYISGANGNSGDDALLSEDGGINVRSLPEDVQAVFADIDANGDGVLDMEEFKTMLSTYAVLRRSNQEGSVSISTLPDKVQPALKVFDQDGDGTVDPKELMRAAEMYQASKKSQRRMRKFIIGLVLFVVALIGINSAMTFMMVEIAKETKASPDGVMRVNAGGGHQGAVVKTAANGEPSPLTSGLPDAAFAQLKQFQVDSPTGAHVSLVVQGWYRVPSPIATTGSVVKIMTAAGFIILDGTDMTFEETVGTVFSEAGFDVMGRKLLGMYEIVGIFNSIDDWTGLGEEEKKPGFGKHDFYMEYSTLNKCVMEVGAEKSCVDMYNNTHGAYVQIDGEHYIKIDSTILMDVDTNIAMESHYYAEFQATIEEMKSPTRRVKAQAIAYNVSLPDDDEESDMFYCKEIHPGGDSSVWNVTSAAKVGETEDADGRTIREFVITTPLTSLQHDFITNFDANIPYTGTTEVKYWDDKATGYPVKFSFGGKDFVVTKYVEDEIDLPEPDEWDVDEECFNMKPVDALHDKTLPTPVPANPYRFDNRRRLRDECEAVGGCYSSEDIDSQPYCVNGTCVNTTEIADIYNSTAYDTYDTQGSGRKLLQTTGFLQHGDKVLIYNHRDGGGVLKVQHNQLLYSKIFTGQRTLENAGTSNVPWLDHHWKVKDLGGGEVAFYNEYRKKYLRMHGSVCNGGQLTVEPNNQHSYTNFPSNAVDWKFRLVPLKSPDTPRGLLKPEYNYFGIYNDNCGSFLRIDHTGRVRGHMWDMEKLQDNDMPSRFAFKVLTRDGPTPRSGNCNKPETCRKDCSGGSCPGAGKTHSISFPPEALKPRVQFGIEFWHRGCGVKGMSLSGSCGTATCEVGGTFDGPDVCCSNNKFCGPGGSVYGIISQDLLELIKGNARADDIRKKLEEMNVSGSLSMILSYYKPAGRSGAITLAIVGEVEASFRRRQLLSIDSADEGDEGQVALTTSYGNHGRKVVWFKKTLKKAKKFAKKVTKAVKSAAEAFVEQFGFTNGVFLTISGYAEYDFDSENLGVGATIEGQACLLNICGDFAVEVAS</sequence>
<dbReference type="OrthoDB" id="549798at2759"/>
<accession>C1E9J2</accession>
<keyword evidence="5" id="KW-1185">Reference proteome</keyword>
<dbReference type="CDD" id="cd00051">
    <property type="entry name" value="EFh"/>
    <property type="match status" value="1"/>
</dbReference>
<dbReference type="GeneID" id="8244721"/>
<keyword evidence="2" id="KW-0472">Membrane</keyword>
<dbReference type="Proteomes" id="UP000002009">
    <property type="component" value="Chromosome 7"/>
</dbReference>
<proteinExistence type="predicted"/>
<dbReference type="eggNOG" id="ENOG502S6WM">
    <property type="taxonomic scope" value="Eukaryota"/>
</dbReference>
<protein>
    <recommendedName>
        <fullName evidence="3">EF-hand domain-containing protein</fullName>
    </recommendedName>
</protein>
<dbReference type="GO" id="GO:0005509">
    <property type="term" value="F:calcium ion binding"/>
    <property type="evidence" value="ECO:0007669"/>
    <property type="project" value="InterPro"/>
</dbReference>
<dbReference type="SMART" id="SM00054">
    <property type="entry name" value="EFh"/>
    <property type="match status" value="2"/>
</dbReference>
<evidence type="ECO:0000313" key="4">
    <source>
        <dbReference type="EMBL" id="ACO64688.1"/>
    </source>
</evidence>
<keyword evidence="2" id="KW-1133">Transmembrane helix</keyword>
<dbReference type="KEGG" id="mis:MICPUN_59741"/>
<dbReference type="PROSITE" id="PS50222">
    <property type="entry name" value="EF_HAND_2"/>
    <property type="match status" value="2"/>
</dbReference>
<dbReference type="Pfam" id="PF13202">
    <property type="entry name" value="EF-hand_5"/>
    <property type="match status" value="2"/>
</dbReference>